<evidence type="ECO:0000313" key="1">
    <source>
        <dbReference type="EMBL" id="KAJ3531244.1"/>
    </source>
</evidence>
<protein>
    <submittedName>
        <fullName evidence="1">Uncharacterized protein</fullName>
    </submittedName>
</protein>
<reference evidence="1" key="1">
    <citation type="submission" date="2022-08" db="EMBL/GenBank/DDBJ databases">
        <title>Genome Sequence of Fusarium decemcellulare.</title>
        <authorList>
            <person name="Buettner E."/>
        </authorList>
    </citation>
    <scope>NUCLEOTIDE SEQUENCE</scope>
    <source>
        <strain evidence="1">Babe19</strain>
    </source>
</reference>
<organism evidence="1 2">
    <name type="scientific">Fusarium decemcellulare</name>
    <dbReference type="NCBI Taxonomy" id="57161"/>
    <lineage>
        <taxon>Eukaryota</taxon>
        <taxon>Fungi</taxon>
        <taxon>Dikarya</taxon>
        <taxon>Ascomycota</taxon>
        <taxon>Pezizomycotina</taxon>
        <taxon>Sordariomycetes</taxon>
        <taxon>Hypocreomycetidae</taxon>
        <taxon>Hypocreales</taxon>
        <taxon>Nectriaceae</taxon>
        <taxon>Fusarium</taxon>
        <taxon>Fusarium decemcellulare species complex</taxon>
    </lineage>
</organism>
<keyword evidence="2" id="KW-1185">Reference proteome</keyword>
<evidence type="ECO:0000313" key="2">
    <source>
        <dbReference type="Proteomes" id="UP001148629"/>
    </source>
</evidence>
<sequence length="379" mass="42035">MEPEKLHPCSSIFSPSLPPPPSSIFACQRQRYSASGQQQEISLKIPASSATVSVAIINTTAWASHVPCAGLFKPAFKGLDTFDLCSYSFLVTHRGEDSENLVPNIVAKLKQWGTTLEIEKDVADVLVEHDTKLDEIEAIVWSHLHWDHTGNPARFPSSVKLIVGPGLKEAQMPGWPANSSAEINEADVAGREVVEIAESQFTADVGGMPGYDYFGDGSFYLLDAPGHSLGHINALARTETSPESFIFMAADSVHLGGEFRPTEAFPLPKVVDVPGLTPCPCSCEQLLKFHPRDSPTKPYLGLDPRFPEHLVAAEKTISHIQRFDADERVLFIYAHDITMFEMLDYFPQTVDNWRSKSWKAESRWKFLVDLQQIARKRAA</sequence>
<name>A0ACC1S3A8_9HYPO</name>
<gene>
    <name evidence="1" type="ORF">NM208_g8960</name>
</gene>
<accession>A0ACC1S3A8</accession>
<comment type="caution">
    <text evidence="1">The sequence shown here is derived from an EMBL/GenBank/DDBJ whole genome shotgun (WGS) entry which is preliminary data.</text>
</comment>
<dbReference type="Proteomes" id="UP001148629">
    <property type="component" value="Unassembled WGS sequence"/>
</dbReference>
<dbReference type="EMBL" id="JANRMS010001082">
    <property type="protein sequence ID" value="KAJ3531244.1"/>
    <property type="molecule type" value="Genomic_DNA"/>
</dbReference>
<proteinExistence type="predicted"/>